<dbReference type="Pfam" id="PF13592">
    <property type="entry name" value="HTH_33"/>
    <property type="match status" value="1"/>
</dbReference>
<dbReference type="InterPro" id="IPR047655">
    <property type="entry name" value="Transpos_IS630-like"/>
</dbReference>
<dbReference type="InterPro" id="IPR012337">
    <property type="entry name" value="RNaseH-like_sf"/>
</dbReference>
<dbReference type="Pfam" id="PF00665">
    <property type="entry name" value="rve"/>
    <property type="match status" value="1"/>
</dbReference>
<evidence type="ECO:0000259" key="1">
    <source>
        <dbReference type="PROSITE" id="PS50994"/>
    </source>
</evidence>
<dbReference type="InterPro" id="IPR009057">
    <property type="entry name" value="Homeodomain-like_sf"/>
</dbReference>
<dbReference type="FunFam" id="1.10.340.70:FF:000003">
    <property type="entry name" value="Protein CBG25708"/>
    <property type="match status" value="1"/>
</dbReference>
<dbReference type="FunFam" id="3.30.420.10:FF:000063">
    <property type="entry name" value="Retrovirus-related Pol polyprotein from transposon 297-like Protein"/>
    <property type="match status" value="1"/>
</dbReference>
<name>A0A0C2J667_THEKT</name>
<dbReference type="GO" id="GO:0015074">
    <property type="term" value="P:DNA integration"/>
    <property type="evidence" value="ECO:0007669"/>
    <property type="project" value="InterPro"/>
</dbReference>
<dbReference type="Pfam" id="PF17921">
    <property type="entry name" value="Integrase_H2C2"/>
    <property type="match status" value="1"/>
</dbReference>
<evidence type="ECO:0000313" key="2">
    <source>
        <dbReference type="EMBL" id="KII64613.1"/>
    </source>
</evidence>
<accession>A0A0C2J667</accession>
<dbReference type="SUPFAM" id="SSF53098">
    <property type="entry name" value="Ribonuclease H-like"/>
    <property type="match status" value="1"/>
</dbReference>
<proteinExistence type="predicted"/>
<reference evidence="2 3" key="1">
    <citation type="journal article" date="2014" name="Genome Biol. Evol.">
        <title>The genome of the myxosporean Thelohanellus kitauei shows adaptations to nutrient acquisition within its fish host.</title>
        <authorList>
            <person name="Yang Y."/>
            <person name="Xiong J."/>
            <person name="Zhou Z."/>
            <person name="Huo F."/>
            <person name="Miao W."/>
            <person name="Ran C."/>
            <person name="Liu Y."/>
            <person name="Zhang J."/>
            <person name="Feng J."/>
            <person name="Wang M."/>
            <person name="Wang M."/>
            <person name="Wang L."/>
            <person name="Yao B."/>
        </authorList>
    </citation>
    <scope>NUCLEOTIDE SEQUENCE [LARGE SCALE GENOMIC DNA]</scope>
    <source>
        <strain evidence="2">Wuqing</strain>
    </source>
</reference>
<dbReference type="InterPro" id="IPR050951">
    <property type="entry name" value="Retrovirus_Pol_polyprotein"/>
</dbReference>
<dbReference type="InterPro" id="IPR036397">
    <property type="entry name" value="RNaseH_sf"/>
</dbReference>
<feature type="domain" description="Integrase catalytic" evidence="1">
    <location>
        <begin position="213"/>
        <end position="363"/>
    </location>
</feature>
<dbReference type="InterPro" id="IPR001584">
    <property type="entry name" value="Integrase_cat-core"/>
</dbReference>
<keyword evidence="3" id="KW-1185">Reference proteome</keyword>
<dbReference type="EMBL" id="JWZT01004163">
    <property type="protein sequence ID" value="KII64613.1"/>
    <property type="molecule type" value="Genomic_DNA"/>
</dbReference>
<dbReference type="Gene3D" id="3.30.420.10">
    <property type="entry name" value="Ribonuclease H-like superfamily/Ribonuclease H"/>
    <property type="match status" value="2"/>
</dbReference>
<organism evidence="2 3">
    <name type="scientific">Thelohanellus kitauei</name>
    <name type="common">Myxosporean</name>
    <dbReference type="NCBI Taxonomy" id="669202"/>
    <lineage>
        <taxon>Eukaryota</taxon>
        <taxon>Metazoa</taxon>
        <taxon>Cnidaria</taxon>
        <taxon>Myxozoa</taxon>
        <taxon>Myxosporea</taxon>
        <taxon>Bivalvulida</taxon>
        <taxon>Platysporina</taxon>
        <taxon>Myxobolidae</taxon>
        <taxon>Thelohanellus</taxon>
    </lineage>
</organism>
<dbReference type="InterPro" id="IPR025959">
    <property type="entry name" value="Winged_HTH_dom"/>
</dbReference>
<dbReference type="NCBIfam" id="NF033545">
    <property type="entry name" value="transpos_IS630"/>
    <property type="match status" value="1"/>
</dbReference>
<dbReference type="SUPFAM" id="SSF46689">
    <property type="entry name" value="Homeodomain-like"/>
    <property type="match status" value="1"/>
</dbReference>
<dbReference type="Gene3D" id="1.10.340.70">
    <property type="match status" value="1"/>
</dbReference>
<sequence length="789" mass="90811">MLCTDHMPLVSLFGGRKGVPLTASARIYRWAIFLSGFTFTVKHKKGIDNAPADAFSRLPIKDEAVGKVSSVDRAIVKHLENLIDPNSILSLDYETENDEILRQVREMHLRNWRFYKKSPELDPYYKLRDELSLMGKLIIMREKIVVPVAARSYLLKRLHEGHLGFTKTKSLARQCIWWPSIDEDIMRLIENCPICSLHKRKQPPQVSIKPWVKMTSPLERVYIDFVGPLANKMIFVLVDDFSKWPEAMVMDTTTAEDTIQVLDEIFSRIGVPREIVSDNGPQFISKTFSDYLQGEGIIHTRSPPYHPSTNGTAERFVQTLKGSIGNCRGDKLRWQVSKFLKSYRNSEHCTTNRSPTELLICRKIRTFFDNLKPATQLTRNESFTCRSLNIGDTVLVRFYRSTGGKLEQGTVTDILGDRNYILYANGQYHHRHIDQLIPYLRPIESFVTTNSSTFVKMSENRRKSLSNEMKKMIFKMVVLEGQQVASVSRILDIPRTTIHTALKKIQPDGTIVESRRGGTTVTKLTPEIERQITQLINDNCTMTTSDIIEKIGITVNETTVWRWLKKLNFSWKMTRPVAVLRNDPTVKSERKSFVEWYQSMTPEYQRNNIIYIDESPFNLQMFRSHGWALVGETPNPVIPTSRGPNVSMILALNSVNIVHCEAIVGRGVNSTILNEFLTKIRETLGTEQIYTIVMDNVRFHHSNPEFYDEYPYEIKYLPRYSPFLNPCEEAFSLIKNQVRRDSRPTGANDLIQRMRSACATVTGDQLLGFIQHSESFKNMCLNEEDIPRN</sequence>
<protein>
    <submittedName>
        <fullName evidence="2">Transposon Tf2-6 polyprotein</fullName>
    </submittedName>
</protein>
<dbReference type="Proteomes" id="UP000031668">
    <property type="component" value="Unassembled WGS sequence"/>
</dbReference>
<dbReference type="InterPro" id="IPR041588">
    <property type="entry name" value="Integrase_H2C2"/>
</dbReference>
<dbReference type="PANTHER" id="PTHR37984">
    <property type="entry name" value="PROTEIN CBG26694"/>
    <property type="match status" value="1"/>
</dbReference>
<comment type="caution">
    <text evidence="2">The sequence shown here is derived from an EMBL/GenBank/DDBJ whole genome shotgun (WGS) entry which is preliminary data.</text>
</comment>
<dbReference type="InterPro" id="IPR038717">
    <property type="entry name" value="Tc1-like_DDE_dom"/>
</dbReference>
<dbReference type="PROSITE" id="PS50994">
    <property type="entry name" value="INTEGRASE"/>
    <property type="match status" value="1"/>
</dbReference>
<evidence type="ECO:0000313" key="3">
    <source>
        <dbReference type="Proteomes" id="UP000031668"/>
    </source>
</evidence>
<dbReference type="OrthoDB" id="6366253at2759"/>
<dbReference type="GO" id="GO:0003676">
    <property type="term" value="F:nucleic acid binding"/>
    <property type="evidence" value="ECO:0007669"/>
    <property type="project" value="InterPro"/>
</dbReference>
<dbReference type="PANTHER" id="PTHR37984:SF5">
    <property type="entry name" value="PROTEIN NYNRIN-LIKE"/>
    <property type="match status" value="1"/>
</dbReference>
<dbReference type="Pfam" id="PF13358">
    <property type="entry name" value="DDE_3"/>
    <property type="match status" value="1"/>
</dbReference>
<dbReference type="AlphaFoldDB" id="A0A0C2J667"/>
<gene>
    <name evidence="2" type="ORF">RF11_05117</name>
</gene>